<gene>
    <name evidence="7" type="ORF">GCM10025791_30850</name>
</gene>
<feature type="domain" description="TauD/TfdA-like" evidence="6">
    <location>
        <begin position="7"/>
        <end position="273"/>
    </location>
</feature>
<dbReference type="RefSeq" id="WP_345424210.1">
    <property type="nucleotide sequence ID" value="NZ_AP031496.1"/>
</dbReference>
<keyword evidence="3 7" id="KW-0223">Dioxygenase</keyword>
<reference evidence="8" key="1">
    <citation type="journal article" date="2019" name="Int. J. Syst. Evol. Microbiol.">
        <title>The Global Catalogue of Microorganisms (GCM) 10K type strain sequencing project: providing services to taxonomists for standard genome sequencing and annotation.</title>
        <authorList>
            <consortium name="The Broad Institute Genomics Platform"/>
            <consortium name="The Broad Institute Genome Sequencing Center for Infectious Disease"/>
            <person name="Wu L."/>
            <person name="Ma J."/>
        </authorList>
    </citation>
    <scope>NUCLEOTIDE SEQUENCE [LARGE SCALE GENOMIC DNA]</scope>
    <source>
        <strain evidence="8">JCM 19134</strain>
    </source>
</reference>
<dbReference type="GO" id="GO:0016706">
    <property type="term" value="F:2-oxoglutarate-dependent dioxygenase activity"/>
    <property type="evidence" value="ECO:0007669"/>
    <property type="project" value="UniProtKB-ARBA"/>
</dbReference>
<keyword evidence="5" id="KW-0408">Iron</keyword>
<comment type="similarity">
    <text evidence="1">Belongs to the TfdA dioxygenase family.</text>
</comment>
<dbReference type="PANTHER" id="PTHR43779:SF3">
    <property type="entry name" value="(3R)-3-[(CARBOXYMETHYL)AMINO]FATTY ACID OXYGENASE_DECARBOXYLASE"/>
    <property type="match status" value="1"/>
</dbReference>
<evidence type="ECO:0000256" key="1">
    <source>
        <dbReference type="ARBA" id="ARBA00005896"/>
    </source>
</evidence>
<keyword evidence="4" id="KW-0560">Oxidoreductase</keyword>
<evidence type="ECO:0000259" key="6">
    <source>
        <dbReference type="Pfam" id="PF02668"/>
    </source>
</evidence>
<evidence type="ECO:0000256" key="5">
    <source>
        <dbReference type="ARBA" id="ARBA00023004"/>
    </source>
</evidence>
<dbReference type="EMBL" id="BAABLX010000028">
    <property type="protein sequence ID" value="GAA4948672.1"/>
    <property type="molecule type" value="Genomic_DNA"/>
</dbReference>
<dbReference type="Proteomes" id="UP001409585">
    <property type="component" value="Unassembled WGS sequence"/>
</dbReference>
<name>A0AAV3U5H2_9ALTE</name>
<dbReference type="Gene3D" id="3.60.130.10">
    <property type="entry name" value="Clavaminate synthase-like"/>
    <property type="match status" value="1"/>
</dbReference>
<dbReference type="SUPFAM" id="SSF51197">
    <property type="entry name" value="Clavaminate synthase-like"/>
    <property type="match status" value="1"/>
</dbReference>
<evidence type="ECO:0000313" key="7">
    <source>
        <dbReference type="EMBL" id="GAA4948672.1"/>
    </source>
</evidence>
<comment type="caution">
    <text evidence="7">The sequence shown here is derived from an EMBL/GenBank/DDBJ whole genome shotgun (WGS) entry which is preliminary data.</text>
</comment>
<sequence length="285" mass="31770">MFALNLEKITDHLGARVFIDASQLLAPDAPAAVLDALNQYGVLVFPQIHVPDETLVAFTNQLGDMEAATRTADGSNVSAKGIYRIALDKDDKTQRDYVVGNNYWHMDGTSYEVPGKATLLKCESPASAGGETDFAHVYAAYEALPEDKKHALQNLRVIHGLKAVGVKIYDNPTPEDFERWRVAFPETEQPLVWHQANGRTSLVIGSTAQSIVDMPEAEGYQLLQELTDWCTQPQFTYRHHWQQGDLVIFNNPGLLHRSRPYAENSGRVMHRTTVKGVEAFTYGNI</sequence>
<keyword evidence="2" id="KW-0479">Metal-binding</keyword>
<evidence type="ECO:0000256" key="4">
    <source>
        <dbReference type="ARBA" id="ARBA00023002"/>
    </source>
</evidence>
<protein>
    <submittedName>
        <fullName evidence="7">TauD/TfdA family dioxygenase</fullName>
    </submittedName>
</protein>
<evidence type="ECO:0000313" key="8">
    <source>
        <dbReference type="Proteomes" id="UP001409585"/>
    </source>
</evidence>
<dbReference type="InterPro" id="IPR003819">
    <property type="entry name" value="TauD/TfdA-like"/>
</dbReference>
<dbReference type="InterPro" id="IPR042098">
    <property type="entry name" value="TauD-like_sf"/>
</dbReference>
<dbReference type="Pfam" id="PF02668">
    <property type="entry name" value="TauD"/>
    <property type="match status" value="1"/>
</dbReference>
<dbReference type="GO" id="GO:0046872">
    <property type="term" value="F:metal ion binding"/>
    <property type="evidence" value="ECO:0007669"/>
    <property type="project" value="UniProtKB-KW"/>
</dbReference>
<proteinExistence type="inferred from homology"/>
<evidence type="ECO:0000256" key="2">
    <source>
        <dbReference type="ARBA" id="ARBA00022723"/>
    </source>
</evidence>
<dbReference type="AlphaFoldDB" id="A0AAV3U5H2"/>
<accession>A0AAV3U5H2</accession>
<dbReference type="InterPro" id="IPR051178">
    <property type="entry name" value="TfdA_dioxygenase"/>
</dbReference>
<organism evidence="7 8">
    <name type="scientific">Halioxenophilus aromaticivorans</name>
    <dbReference type="NCBI Taxonomy" id="1306992"/>
    <lineage>
        <taxon>Bacteria</taxon>
        <taxon>Pseudomonadati</taxon>
        <taxon>Pseudomonadota</taxon>
        <taxon>Gammaproteobacteria</taxon>
        <taxon>Alteromonadales</taxon>
        <taxon>Alteromonadaceae</taxon>
        <taxon>Halioxenophilus</taxon>
    </lineage>
</organism>
<dbReference type="PANTHER" id="PTHR43779">
    <property type="entry name" value="DIOXYGENASE RV0097-RELATED"/>
    <property type="match status" value="1"/>
</dbReference>
<evidence type="ECO:0000256" key="3">
    <source>
        <dbReference type="ARBA" id="ARBA00022964"/>
    </source>
</evidence>
<keyword evidence="8" id="KW-1185">Reference proteome</keyword>